<evidence type="ECO:0000256" key="2">
    <source>
        <dbReference type="ARBA" id="ARBA00022475"/>
    </source>
</evidence>
<dbReference type="PANTHER" id="PTHR35007:SF3">
    <property type="entry name" value="POSSIBLE CONSERVED ALANINE RICH MEMBRANE PROTEIN"/>
    <property type="match status" value="1"/>
</dbReference>
<dbReference type="RefSeq" id="WP_285665627.1">
    <property type="nucleotide sequence ID" value="NZ_BSTX01000004.1"/>
</dbReference>
<dbReference type="GO" id="GO:0005886">
    <property type="term" value="C:plasma membrane"/>
    <property type="evidence" value="ECO:0007669"/>
    <property type="project" value="UniProtKB-SubCell"/>
</dbReference>
<comment type="caution">
    <text evidence="8">The sequence shown here is derived from an EMBL/GenBank/DDBJ whole genome shotgun (WGS) entry which is preliminary data.</text>
</comment>
<dbReference type="Pfam" id="PF00482">
    <property type="entry name" value="T2SSF"/>
    <property type="match status" value="1"/>
</dbReference>
<protein>
    <recommendedName>
        <fullName evidence="7">Type II secretion system protein GspF domain-containing protein</fullName>
    </recommendedName>
</protein>
<dbReference type="Proteomes" id="UP001165079">
    <property type="component" value="Unassembled WGS sequence"/>
</dbReference>
<name>A0A9W6WD46_9ACTN</name>
<feature type="transmembrane region" description="Helical" evidence="6">
    <location>
        <begin position="188"/>
        <end position="215"/>
    </location>
</feature>
<sequence>MRPIARLRRMRGEAPPLTRRLRGGPWRAATAGLAGLAVLALVGGATGLVLGCVTGVLTDWVLRTRVPAPVLAERRRAAADLPFALDLLSACLAAGTTTRAAVGAVASALDGPLAERLSRVTTALHAEGDTPAAWRPLTDLPGASRLAGAAVRSSGSGAALAGGLRRLAGELRERAALSAEATAERAGVLIVLPLGLCFLPAFVLMGLVPVVAAVLGDVLPA</sequence>
<keyword evidence="4 6" id="KW-1133">Transmembrane helix</keyword>
<keyword evidence="2" id="KW-1003">Cell membrane</keyword>
<dbReference type="AlphaFoldDB" id="A0A9W6WD46"/>
<evidence type="ECO:0000256" key="5">
    <source>
        <dbReference type="ARBA" id="ARBA00023136"/>
    </source>
</evidence>
<evidence type="ECO:0000259" key="7">
    <source>
        <dbReference type="Pfam" id="PF00482"/>
    </source>
</evidence>
<dbReference type="InterPro" id="IPR018076">
    <property type="entry name" value="T2SS_GspF_dom"/>
</dbReference>
<gene>
    <name evidence="8" type="ORF">Afil01_52570</name>
</gene>
<evidence type="ECO:0000313" key="9">
    <source>
        <dbReference type="Proteomes" id="UP001165079"/>
    </source>
</evidence>
<evidence type="ECO:0000256" key="1">
    <source>
        <dbReference type="ARBA" id="ARBA00004651"/>
    </source>
</evidence>
<dbReference type="EMBL" id="BSTX01000004">
    <property type="protein sequence ID" value="GLZ80450.1"/>
    <property type="molecule type" value="Genomic_DNA"/>
</dbReference>
<organism evidence="8 9">
    <name type="scientific">Actinorhabdospora filicis</name>
    <dbReference type="NCBI Taxonomy" id="1785913"/>
    <lineage>
        <taxon>Bacteria</taxon>
        <taxon>Bacillati</taxon>
        <taxon>Actinomycetota</taxon>
        <taxon>Actinomycetes</taxon>
        <taxon>Micromonosporales</taxon>
        <taxon>Micromonosporaceae</taxon>
        <taxon>Actinorhabdospora</taxon>
    </lineage>
</organism>
<evidence type="ECO:0000256" key="4">
    <source>
        <dbReference type="ARBA" id="ARBA00022989"/>
    </source>
</evidence>
<reference evidence="8" key="1">
    <citation type="submission" date="2023-03" db="EMBL/GenBank/DDBJ databases">
        <title>Actinorhabdospora filicis NBRC 111898.</title>
        <authorList>
            <person name="Ichikawa N."/>
            <person name="Sato H."/>
            <person name="Tonouchi N."/>
        </authorList>
    </citation>
    <scope>NUCLEOTIDE SEQUENCE</scope>
    <source>
        <strain evidence="8">NBRC 111898</strain>
    </source>
</reference>
<keyword evidence="3 6" id="KW-0812">Transmembrane</keyword>
<feature type="domain" description="Type II secretion system protein GspF" evidence="7">
    <location>
        <begin position="85"/>
        <end position="207"/>
    </location>
</feature>
<proteinExistence type="predicted"/>
<keyword evidence="9" id="KW-1185">Reference proteome</keyword>
<evidence type="ECO:0000256" key="6">
    <source>
        <dbReference type="SAM" id="Phobius"/>
    </source>
</evidence>
<evidence type="ECO:0000313" key="8">
    <source>
        <dbReference type="EMBL" id="GLZ80450.1"/>
    </source>
</evidence>
<dbReference type="PANTHER" id="PTHR35007">
    <property type="entry name" value="INTEGRAL MEMBRANE PROTEIN-RELATED"/>
    <property type="match status" value="1"/>
</dbReference>
<evidence type="ECO:0000256" key="3">
    <source>
        <dbReference type="ARBA" id="ARBA00022692"/>
    </source>
</evidence>
<accession>A0A9W6WD46</accession>
<comment type="subcellular location">
    <subcellularLocation>
        <location evidence="1">Cell membrane</location>
        <topology evidence="1">Multi-pass membrane protein</topology>
    </subcellularLocation>
</comment>
<keyword evidence="5 6" id="KW-0472">Membrane</keyword>